<feature type="compositionally biased region" description="Basic and acidic residues" evidence="1">
    <location>
        <begin position="28"/>
        <end position="38"/>
    </location>
</feature>
<evidence type="ECO:0000313" key="3">
    <source>
        <dbReference type="Proteomes" id="UP000652430"/>
    </source>
</evidence>
<reference evidence="3" key="1">
    <citation type="journal article" date="2019" name="Int. J. Syst. Evol. Microbiol.">
        <title>The Global Catalogue of Microorganisms (GCM) 10K type strain sequencing project: providing services to taxonomists for standard genome sequencing and annotation.</title>
        <authorList>
            <consortium name="The Broad Institute Genomics Platform"/>
            <consortium name="The Broad Institute Genome Sequencing Center for Infectious Disease"/>
            <person name="Wu L."/>
            <person name="Ma J."/>
        </authorList>
    </citation>
    <scope>NUCLEOTIDE SEQUENCE [LARGE SCALE GENOMIC DNA]</scope>
    <source>
        <strain evidence="3">CGMCC 1.8957</strain>
    </source>
</reference>
<accession>A0ABQ3LMW9</accession>
<dbReference type="Proteomes" id="UP000652430">
    <property type="component" value="Unassembled WGS sequence"/>
</dbReference>
<dbReference type="EMBL" id="BNAQ01000004">
    <property type="protein sequence ID" value="GHH20244.1"/>
    <property type="molecule type" value="Genomic_DNA"/>
</dbReference>
<organism evidence="2 3">
    <name type="scientific">Sphingomonas glacialis</name>
    <dbReference type="NCBI Taxonomy" id="658225"/>
    <lineage>
        <taxon>Bacteria</taxon>
        <taxon>Pseudomonadati</taxon>
        <taxon>Pseudomonadota</taxon>
        <taxon>Alphaproteobacteria</taxon>
        <taxon>Sphingomonadales</taxon>
        <taxon>Sphingomonadaceae</taxon>
        <taxon>Sphingomonas</taxon>
    </lineage>
</organism>
<gene>
    <name evidence="2" type="ORF">GCM10008023_27930</name>
</gene>
<evidence type="ECO:0000256" key="1">
    <source>
        <dbReference type="SAM" id="MobiDB-lite"/>
    </source>
</evidence>
<evidence type="ECO:0000313" key="2">
    <source>
        <dbReference type="EMBL" id="GHH20244.1"/>
    </source>
</evidence>
<comment type="caution">
    <text evidence="2">The sequence shown here is derived from an EMBL/GenBank/DDBJ whole genome shotgun (WGS) entry which is preliminary data.</text>
</comment>
<name>A0ABQ3LMW9_9SPHN</name>
<protein>
    <submittedName>
        <fullName evidence="2">Uncharacterized protein</fullName>
    </submittedName>
</protein>
<feature type="region of interest" description="Disordered" evidence="1">
    <location>
        <begin position="26"/>
        <end position="51"/>
    </location>
</feature>
<sequence length="138" mass="15794">MRVDGGFRLVAVFVFQMHSELVTNRNRTPQEKKTLSLKKDRRQSYFASGQKGARKAIPLRKRLENRRNRHKNDQAIAIAVEGDELALDLAESSARNDVHRAGGWKKGADRPLGEAIALQQAKRGYRIGRKERSRTDHY</sequence>
<proteinExistence type="predicted"/>
<keyword evidence="3" id="KW-1185">Reference proteome</keyword>